<dbReference type="RefSeq" id="WP_107036523.1">
    <property type="nucleotide sequence ID" value="NZ_CAPOLP010000019.1"/>
</dbReference>
<name>A0A2V1IS54_9BACT</name>
<keyword evidence="1" id="KW-1133">Transmembrane helix</keyword>
<feature type="transmembrane region" description="Helical" evidence="1">
    <location>
        <begin position="35"/>
        <end position="56"/>
    </location>
</feature>
<feature type="signal peptide" evidence="2">
    <location>
        <begin position="1"/>
        <end position="19"/>
    </location>
</feature>
<protein>
    <recommendedName>
        <fullName evidence="5">DUF4134 domain-containing protein</fullName>
    </recommendedName>
</protein>
<feature type="chain" id="PRO_5016161719" description="DUF4134 domain-containing protein" evidence="2">
    <location>
        <begin position="20"/>
        <end position="88"/>
    </location>
</feature>
<evidence type="ECO:0000313" key="3">
    <source>
        <dbReference type="EMBL" id="PWB06639.1"/>
    </source>
</evidence>
<dbReference type="AlphaFoldDB" id="A0A2V1IS54"/>
<accession>A0A2V1IS54</accession>
<dbReference type="GeneID" id="93424774"/>
<evidence type="ECO:0000256" key="2">
    <source>
        <dbReference type="SAM" id="SignalP"/>
    </source>
</evidence>
<keyword evidence="4" id="KW-1185">Reference proteome</keyword>
<keyword evidence="2" id="KW-0732">Signal</keyword>
<gene>
    <name evidence="3" type="ORF">C5O25_09580</name>
</gene>
<reference evidence="4" key="1">
    <citation type="submission" date="2018-02" db="EMBL/GenBank/DDBJ databases">
        <authorList>
            <person name="Clavel T."/>
            <person name="Strowig T."/>
        </authorList>
    </citation>
    <scope>NUCLEOTIDE SEQUENCE [LARGE SCALE GENOMIC DNA]</scope>
    <source>
        <strain evidence="4">DSM 100764</strain>
    </source>
</reference>
<comment type="caution">
    <text evidence="3">The sequence shown here is derived from an EMBL/GenBank/DDBJ whole genome shotgun (WGS) entry which is preliminary data.</text>
</comment>
<sequence>MNKVISVIVALIVTFNALAVDPAGARIDRDGGMDIPTPILIIGLIIATIGCFALGLSKNKDGKRDSSGMIGLGVLGVVGLIVAFNHIC</sequence>
<keyword evidence="1" id="KW-0472">Membrane</keyword>
<feature type="transmembrane region" description="Helical" evidence="1">
    <location>
        <begin position="68"/>
        <end position="87"/>
    </location>
</feature>
<organism evidence="3 4">
    <name type="scientific">Paramuribaculum intestinale</name>
    <dbReference type="NCBI Taxonomy" id="2094151"/>
    <lineage>
        <taxon>Bacteria</taxon>
        <taxon>Pseudomonadati</taxon>
        <taxon>Bacteroidota</taxon>
        <taxon>Bacteroidia</taxon>
        <taxon>Bacteroidales</taxon>
        <taxon>Muribaculaceae</taxon>
        <taxon>Paramuribaculum</taxon>
    </lineage>
</organism>
<dbReference type="Proteomes" id="UP000244925">
    <property type="component" value="Unassembled WGS sequence"/>
</dbReference>
<dbReference type="EMBL" id="PUBV01000021">
    <property type="protein sequence ID" value="PWB06639.1"/>
    <property type="molecule type" value="Genomic_DNA"/>
</dbReference>
<evidence type="ECO:0000313" key="4">
    <source>
        <dbReference type="Proteomes" id="UP000244925"/>
    </source>
</evidence>
<keyword evidence="1" id="KW-0812">Transmembrane</keyword>
<proteinExistence type="predicted"/>
<evidence type="ECO:0000256" key="1">
    <source>
        <dbReference type="SAM" id="Phobius"/>
    </source>
</evidence>
<evidence type="ECO:0008006" key="5">
    <source>
        <dbReference type="Google" id="ProtNLM"/>
    </source>
</evidence>